<name>A0A7I4YU48_HAECO</name>
<accession>A0A7I4YU48</accession>
<organism evidence="1 2">
    <name type="scientific">Haemonchus contortus</name>
    <name type="common">Barber pole worm</name>
    <dbReference type="NCBI Taxonomy" id="6289"/>
    <lineage>
        <taxon>Eukaryota</taxon>
        <taxon>Metazoa</taxon>
        <taxon>Ecdysozoa</taxon>
        <taxon>Nematoda</taxon>
        <taxon>Chromadorea</taxon>
        <taxon>Rhabditida</taxon>
        <taxon>Rhabditina</taxon>
        <taxon>Rhabditomorpha</taxon>
        <taxon>Strongyloidea</taxon>
        <taxon>Trichostrongylidae</taxon>
        <taxon>Haemonchus</taxon>
    </lineage>
</organism>
<evidence type="ECO:0000313" key="2">
    <source>
        <dbReference type="WBParaSite" id="HCON_00137430-00001"/>
    </source>
</evidence>
<protein>
    <submittedName>
        <fullName evidence="2">Reverse transcriptase domain-containing protein</fullName>
    </submittedName>
</protein>
<dbReference type="Proteomes" id="UP000025227">
    <property type="component" value="Unplaced"/>
</dbReference>
<keyword evidence="1" id="KW-1185">Reference proteome</keyword>
<dbReference type="WBParaSite" id="HCON_00137430-00001">
    <property type="protein sequence ID" value="HCON_00137430-00001"/>
    <property type="gene ID" value="HCON_00137430"/>
</dbReference>
<sequence>MPLCLTLIDLKKAFDTDETEAVIEAQPGRHLLITPNIEEVEQVLAEFDSTFGKIGLKLILTKTMFMKNGLVPDAPSTPDGSNIFECYSHVHLGRNNMMNDLALKLCRRQRAAWGAFKNIKI</sequence>
<proteinExistence type="predicted"/>
<reference evidence="2" key="1">
    <citation type="submission" date="2020-12" db="UniProtKB">
        <authorList>
            <consortium name="WormBaseParasite"/>
        </authorList>
    </citation>
    <scope>IDENTIFICATION</scope>
    <source>
        <strain evidence="2">MHco3</strain>
    </source>
</reference>
<evidence type="ECO:0000313" key="1">
    <source>
        <dbReference type="Proteomes" id="UP000025227"/>
    </source>
</evidence>
<dbReference type="AlphaFoldDB" id="A0A7I4YU48"/>
<dbReference type="OrthoDB" id="410104at2759"/>